<keyword evidence="18" id="KW-0175">Coiled coil</keyword>
<evidence type="ECO:0000256" key="12">
    <source>
        <dbReference type="ARBA" id="ARBA00022917"/>
    </source>
</evidence>
<dbReference type="InterPro" id="IPR018165">
    <property type="entry name" value="Ala-tRNA-synth_IIc_core"/>
</dbReference>
<evidence type="ECO:0000256" key="2">
    <source>
        <dbReference type="ARBA" id="ARBA00013168"/>
    </source>
</evidence>
<dbReference type="NCBIfam" id="TIGR00344">
    <property type="entry name" value="alaS"/>
    <property type="match status" value="1"/>
</dbReference>
<comment type="subunit">
    <text evidence="17">Monomer.</text>
</comment>
<evidence type="ECO:0000256" key="19">
    <source>
        <dbReference type="SAM" id="MobiDB-lite"/>
    </source>
</evidence>
<comment type="cofactor">
    <cofactor evidence="17">
        <name>Zn(2+)</name>
        <dbReference type="ChEBI" id="CHEBI:29105"/>
    </cofactor>
    <text evidence="17">Binds 1 zinc ion per subunit.</text>
</comment>
<evidence type="ECO:0000256" key="5">
    <source>
        <dbReference type="ARBA" id="ARBA00022555"/>
    </source>
</evidence>
<reference evidence="22" key="2">
    <citation type="submission" date="2018-07" db="EMBL/GenBank/DDBJ databases">
        <authorList>
            <person name="Mckenzie S.K."/>
            <person name="Kronauer D.J.C."/>
        </authorList>
    </citation>
    <scope>NUCLEOTIDE SEQUENCE</scope>
    <source>
        <strain evidence="22">Clonal line C1</strain>
    </source>
</reference>
<keyword evidence="11 17" id="KW-0694">RNA-binding</keyword>
<keyword evidence="9 17" id="KW-0862">Zinc</keyword>
<feature type="binding site" evidence="17">
    <location>
        <position position="749"/>
    </location>
    <ligand>
        <name>Zn(2+)</name>
        <dbReference type="ChEBI" id="CHEBI:29105"/>
    </ligand>
</feature>
<dbReference type="OrthoDB" id="2423964at2759"/>
<dbReference type="Gene3D" id="3.30.980.10">
    <property type="entry name" value="Threonyl-trna Synthetase, Chain A, domain 2"/>
    <property type="match status" value="1"/>
</dbReference>
<dbReference type="GO" id="GO:0002161">
    <property type="term" value="F:aminoacyl-tRNA deacylase activity"/>
    <property type="evidence" value="ECO:0007669"/>
    <property type="project" value="TreeGrafter"/>
</dbReference>
<sequence length="1228" mass="138777">MNSDRSVKMSATELEGRSKKRMSAKEIRQAYIDFFQSKGHEYVHSSSTIPHDDPTLLFTNAGMNQFKPMFLGTVDPNSDMAKLTRVVNSQKCIRAGGKHNDLDDVGKDVYHHTFFEMMGNWSFGDYFKKEICAWAWEFLTGVLELPADRLYVTYFGGDEKSNLEPDNECKELWLSLGLPASHVIPGSMKDNFWEMGETGPCGPCSELHYDRIGGREAAHLVNMDDPDVLEIWNLVFIQYNRESDGSLKTLPKKHIDCGLGLERLVSVIQNKRSNYDTDLFARLFATIQKNTGARPYQGKVGAEDVDGIDMAYRVLADHARTITIALADGGMPDNTGRGYVIRRILRRAVRYATEKLNAKPQFFGNLVYVVVKLLGNTFPELKKDPQTTIDIVNEEETQFLKTLSRGRNLLNRTIEKLESTDIVPGDVAWRLYDTYGFPVDLTQLMAEEKGLKIDMAAYEEAKKRAQLISQNKAGGVDDQINLDVHAITELQELDIKPTDDSPKYDSRSAYLSRYGTEELYKEYEFKPCTGTVIALRRARTFVDEVSSGEGEVGILLDTTNFYAEQGGQIYDEGFLVKVDDEATEVRITNVQVRAGYVLHIGTVGEGTLRKGDKVRTNIDTVRRRLIMGNHSATHVLNYALRKMYGPEVDQKGSLVAPDRLRFDFSKKGPMTAEQVRLTENIVHDLVKKAEVIFRLECNLALAKSIHGVRAMFEETYPDPVRVVSIGVPVEVLQKDPSSSAGFENSVEFCGGTHLHTTDHIGDFVIISEEAIAKGIRRIVALTGLPATKAILRAQSMCKVVYDLQDQVKPDRCRRDTKDLMKRITELLNDVSRATISTWQKFILRDTLNMYKNALEREASMRRGSIMMRVKEDVAQLLRAMAGSPVLVEKIDASNHTKAVDFALKKIRELSPVTSALLLTYDNEEKKVFALCSVPKSAIMKGLKANEWIQAFVPMINGKGGGKAESAQASGTIECSDQQFEEIIKKTYEYANEKLGLPLNNMCKKIHIDLETRLESQLVLHAYVGSTKYYLAQIISQYTGFRLNFKQIHYQEQPHSYDIKLETPEITLHDGSAIAFYLANSDLRCEDDFFASSQVLQWMSYAQNHILPAVTATVLPLIALFAANDTKSNMNVSKVELTDALERLDAILRTKTYLVRERITLADLFIFSTLLPLYEFAFDPNHREPYKNLNRWFLTILNEPKVQEVLKDFKLCLKAENIHDFLLFTGFIA</sequence>
<dbReference type="GO" id="GO:0000049">
    <property type="term" value="F:tRNA binding"/>
    <property type="evidence" value="ECO:0007669"/>
    <property type="project" value="UniProtKB-KW"/>
</dbReference>
<evidence type="ECO:0000256" key="9">
    <source>
        <dbReference type="ARBA" id="ARBA00022833"/>
    </source>
</evidence>
<evidence type="ECO:0000313" key="22">
    <source>
        <dbReference type="EMBL" id="RLU19548.1"/>
    </source>
</evidence>
<dbReference type="InterPro" id="IPR018162">
    <property type="entry name" value="Ala-tRNA-ligase_IIc_anticod-bd"/>
</dbReference>
<feature type="binding site" evidence="17">
    <location>
        <position position="753"/>
    </location>
    <ligand>
        <name>Zn(2+)</name>
        <dbReference type="ChEBI" id="CHEBI:29105"/>
    </ligand>
</feature>
<dbReference type="FunFam" id="3.30.930.10:FF:000011">
    <property type="entry name" value="Alanine--tRNA ligase, cytoplasmic"/>
    <property type="match status" value="1"/>
</dbReference>
<dbReference type="GO" id="GO:0004813">
    <property type="term" value="F:alanine-tRNA ligase activity"/>
    <property type="evidence" value="ECO:0007669"/>
    <property type="project" value="UniProtKB-UniRule"/>
</dbReference>
<dbReference type="EMBL" id="QOIP01000008">
    <property type="protein sequence ID" value="RLU19548.1"/>
    <property type="molecule type" value="Genomic_DNA"/>
</dbReference>
<dbReference type="SUPFAM" id="SSF101353">
    <property type="entry name" value="Putative anticodon-binding domain of alanyl-tRNA synthetase (AlaRS)"/>
    <property type="match status" value="1"/>
</dbReference>
<dbReference type="Pfam" id="PF07973">
    <property type="entry name" value="tRNA_SAD"/>
    <property type="match status" value="1"/>
</dbReference>
<comment type="catalytic activity">
    <reaction evidence="16 17">
        <text>tRNA(Ala) + L-alanine + ATP = L-alanyl-tRNA(Ala) + AMP + diphosphate</text>
        <dbReference type="Rhea" id="RHEA:12540"/>
        <dbReference type="Rhea" id="RHEA-COMP:9657"/>
        <dbReference type="Rhea" id="RHEA-COMP:9923"/>
        <dbReference type="ChEBI" id="CHEBI:30616"/>
        <dbReference type="ChEBI" id="CHEBI:33019"/>
        <dbReference type="ChEBI" id="CHEBI:57972"/>
        <dbReference type="ChEBI" id="CHEBI:78442"/>
        <dbReference type="ChEBI" id="CHEBI:78497"/>
        <dbReference type="ChEBI" id="CHEBI:456215"/>
        <dbReference type="EC" id="6.1.1.7"/>
    </reaction>
</comment>
<accession>A0A3L8DI87</accession>
<dbReference type="EC" id="6.1.1.7" evidence="2"/>
<evidence type="ECO:0000259" key="20">
    <source>
        <dbReference type="PROSITE" id="PS50405"/>
    </source>
</evidence>
<dbReference type="PROSITE" id="PS50405">
    <property type="entry name" value="GST_CTER"/>
    <property type="match status" value="1"/>
</dbReference>
<dbReference type="InterPro" id="IPR004046">
    <property type="entry name" value="GST_C"/>
</dbReference>
<feature type="binding site" evidence="17">
    <location>
        <position position="630"/>
    </location>
    <ligand>
        <name>Zn(2+)</name>
        <dbReference type="ChEBI" id="CHEBI:29105"/>
    </ligand>
</feature>
<protein>
    <recommendedName>
        <fullName evidence="3">Alanine--tRNA ligase</fullName>
        <ecNumber evidence="2">6.1.1.7</ecNumber>
    </recommendedName>
    <alternativeName>
        <fullName evidence="15">Alanyl-tRNA synthetase</fullName>
    </alternativeName>
    <alternativeName>
        <fullName evidence="14">eEF-1B gamma</fullName>
    </alternativeName>
</protein>
<organism evidence="22">
    <name type="scientific">Ooceraea biroi</name>
    <name type="common">Clonal raider ant</name>
    <name type="synonym">Cerapachys biroi</name>
    <dbReference type="NCBI Taxonomy" id="2015173"/>
    <lineage>
        <taxon>Eukaryota</taxon>
        <taxon>Metazoa</taxon>
        <taxon>Ecdysozoa</taxon>
        <taxon>Arthropoda</taxon>
        <taxon>Hexapoda</taxon>
        <taxon>Insecta</taxon>
        <taxon>Pterygota</taxon>
        <taxon>Neoptera</taxon>
        <taxon>Endopterygota</taxon>
        <taxon>Hymenoptera</taxon>
        <taxon>Apocrita</taxon>
        <taxon>Aculeata</taxon>
        <taxon>Formicoidea</taxon>
        <taxon>Formicidae</taxon>
        <taxon>Dorylinae</taxon>
        <taxon>Ooceraea</taxon>
    </lineage>
</organism>
<dbReference type="InterPro" id="IPR009000">
    <property type="entry name" value="Transl_B-barrel_sf"/>
</dbReference>
<feature type="domain" description="Alanyl-transfer RNA synthetases family profile" evidence="21">
    <location>
        <begin position="22"/>
        <end position="792"/>
    </location>
</feature>
<dbReference type="SUPFAM" id="SSF55681">
    <property type="entry name" value="Class II aaRS and biotin synthetases"/>
    <property type="match status" value="1"/>
</dbReference>
<dbReference type="Pfam" id="PF02272">
    <property type="entry name" value="DHHA1"/>
    <property type="match status" value="1"/>
</dbReference>
<feature type="binding site" evidence="17">
    <location>
        <position position="634"/>
    </location>
    <ligand>
        <name>Zn(2+)</name>
        <dbReference type="ChEBI" id="CHEBI:29105"/>
    </ligand>
</feature>
<evidence type="ECO:0000256" key="18">
    <source>
        <dbReference type="SAM" id="Coils"/>
    </source>
</evidence>
<evidence type="ECO:0000256" key="11">
    <source>
        <dbReference type="ARBA" id="ARBA00022884"/>
    </source>
</evidence>
<dbReference type="InterPro" id="IPR023033">
    <property type="entry name" value="Ala_tRNA_ligase_euk/bac"/>
</dbReference>
<dbReference type="GO" id="GO:0008270">
    <property type="term" value="F:zinc ion binding"/>
    <property type="evidence" value="ECO:0007669"/>
    <property type="project" value="UniProtKB-UniRule"/>
</dbReference>
<dbReference type="SUPFAM" id="SSF55186">
    <property type="entry name" value="ThrRS/AlaRS common domain"/>
    <property type="match status" value="1"/>
</dbReference>
<evidence type="ECO:0000256" key="13">
    <source>
        <dbReference type="ARBA" id="ARBA00023146"/>
    </source>
</evidence>
<dbReference type="Gene3D" id="1.20.1050.10">
    <property type="match status" value="1"/>
</dbReference>
<comment type="caution">
    <text evidence="22">The sequence shown here is derived from an EMBL/GenBank/DDBJ whole genome shotgun (WGS) entry which is preliminary data.</text>
</comment>
<dbReference type="InterPro" id="IPR010987">
    <property type="entry name" value="Glutathione-S-Trfase_C-like"/>
</dbReference>
<keyword evidence="5 17" id="KW-0820">tRNA-binding</keyword>
<dbReference type="FunFam" id="1.20.1050.10:FF:000006">
    <property type="entry name" value="Elongation factor 1 gamma"/>
    <property type="match status" value="1"/>
</dbReference>
<evidence type="ECO:0000256" key="7">
    <source>
        <dbReference type="ARBA" id="ARBA00022723"/>
    </source>
</evidence>
<dbReference type="CDD" id="cd03181">
    <property type="entry name" value="GST_C_EF1Bgamma_like"/>
    <property type="match status" value="1"/>
</dbReference>
<dbReference type="HAMAP" id="MF_00036_B">
    <property type="entry name" value="Ala_tRNA_synth_B"/>
    <property type="match status" value="1"/>
</dbReference>
<reference evidence="22" key="1">
    <citation type="journal article" date="2018" name="Genome Res.">
        <title>The genomic architecture and molecular evolution of ant odorant receptors.</title>
        <authorList>
            <person name="McKenzie S.K."/>
            <person name="Kronauer D.J.C."/>
        </authorList>
    </citation>
    <scope>NUCLEOTIDE SEQUENCE [LARGE SCALE GENOMIC DNA]</scope>
    <source>
        <strain evidence="22">Clonal line C1</strain>
    </source>
</reference>
<dbReference type="InterPro" id="IPR002318">
    <property type="entry name" value="Ala-tRNA-lgiase_IIc"/>
</dbReference>
<feature type="domain" description="GST C-terminal" evidence="20">
    <location>
        <begin position="1087"/>
        <end position="1220"/>
    </location>
</feature>
<keyword evidence="4" id="KW-0963">Cytoplasm</keyword>
<keyword evidence="12 17" id="KW-0648">Protein biosynthesis</keyword>
<evidence type="ECO:0000256" key="16">
    <source>
        <dbReference type="ARBA" id="ARBA00048300"/>
    </source>
</evidence>
<dbReference type="PRINTS" id="PR00980">
    <property type="entry name" value="TRNASYNTHALA"/>
</dbReference>
<dbReference type="SMART" id="SM00863">
    <property type="entry name" value="tRNA_SAD"/>
    <property type="match status" value="1"/>
</dbReference>
<evidence type="ECO:0000256" key="14">
    <source>
        <dbReference type="ARBA" id="ARBA00030426"/>
    </source>
</evidence>
<dbReference type="FunFam" id="3.30.980.10:FF:000004">
    <property type="entry name" value="Alanine--tRNA ligase, cytoplasmic"/>
    <property type="match status" value="1"/>
</dbReference>
<dbReference type="InterPro" id="IPR036282">
    <property type="entry name" value="Glutathione-S-Trfase_C_sf"/>
</dbReference>
<dbReference type="InterPro" id="IPR050058">
    <property type="entry name" value="Ala-tRNA_ligase"/>
</dbReference>
<comment type="similarity">
    <text evidence="1">Belongs to the class-II aminoacyl-tRNA synthetase family. Alax-L subfamily.</text>
</comment>
<dbReference type="GO" id="GO:0005739">
    <property type="term" value="C:mitochondrion"/>
    <property type="evidence" value="ECO:0007669"/>
    <property type="project" value="TreeGrafter"/>
</dbReference>
<name>A0A3L8DI87_OOCBI</name>
<evidence type="ECO:0000256" key="3">
    <source>
        <dbReference type="ARBA" id="ARBA00017959"/>
    </source>
</evidence>
<keyword evidence="8 17" id="KW-0547">Nucleotide-binding</keyword>
<keyword evidence="10 17" id="KW-0067">ATP-binding</keyword>
<dbReference type="InterPro" id="IPR018164">
    <property type="entry name" value="Ala-tRNA-synth_IIc_N"/>
</dbReference>
<keyword evidence="7 17" id="KW-0479">Metal-binding</keyword>
<evidence type="ECO:0000256" key="10">
    <source>
        <dbReference type="ARBA" id="ARBA00022840"/>
    </source>
</evidence>
<dbReference type="Gene3D" id="3.30.930.10">
    <property type="entry name" value="Bira Bifunctional Protein, Domain 2"/>
    <property type="match status" value="1"/>
</dbReference>
<dbReference type="Pfam" id="PF01411">
    <property type="entry name" value="tRNA-synt_2c"/>
    <property type="match status" value="1"/>
</dbReference>
<dbReference type="AlphaFoldDB" id="A0A3L8DI87"/>
<evidence type="ECO:0000256" key="4">
    <source>
        <dbReference type="ARBA" id="ARBA00022490"/>
    </source>
</evidence>
<evidence type="ECO:0000256" key="8">
    <source>
        <dbReference type="ARBA" id="ARBA00022741"/>
    </source>
</evidence>
<dbReference type="PROSITE" id="PS50860">
    <property type="entry name" value="AA_TRNA_LIGASE_II_ALA"/>
    <property type="match status" value="1"/>
</dbReference>
<dbReference type="InterPro" id="IPR003156">
    <property type="entry name" value="DHHA1_dom"/>
</dbReference>
<keyword evidence="6 17" id="KW-0436">Ligase</keyword>
<keyword evidence="13 17" id="KW-0030">Aminoacyl-tRNA synthetase</keyword>
<dbReference type="InterPro" id="IPR012947">
    <property type="entry name" value="tRNA_SAD"/>
</dbReference>
<dbReference type="Proteomes" id="UP000279307">
    <property type="component" value="Chromosome 8"/>
</dbReference>
<dbReference type="Gene3D" id="2.40.30.130">
    <property type="match status" value="1"/>
</dbReference>
<dbReference type="Pfam" id="PF00043">
    <property type="entry name" value="GST_C"/>
    <property type="match status" value="1"/>
</dbReference>
<dbReference type="GO" id="GO:0006419">
    <property type="term" value="P:alanyl-tRNA aminoacylation"/>
    <property type="evidence" value="ECO:0007669"/>
    <property type="project" value="InterPro"/>
</dbReference>
<evidence type="ECO:0000256" key="1">
    <source>
        <dbReference type="ARBA" id="ARBA00008429"/>
    </source>
</evidence>
<dbReference type="GO" id="GO:0005524">
    <property type="term" value="F:ATP binding"/>
    <property type="evidence" value="ECO:0007669"/>
    <property type="project" value="UniProtKB-UniRule"/>
</dbReference>
<dbReference type="Gene3D" id="3.10.310.40">
    <property type="match status" value="1"/>
</dbReference>
<dbReference type="PANTHER" id="PTHR11777:SF9">
    <property type="entry name" value="ALANINE--TRNA LIGASE, CYTOPLASMIC"/>
    <property type="match status" value="1"/>
</dbReference>
<dbReference type="PANTHER" id="PTHR11777">
    <property type="entry name" value="ALANYL-TRNA SYNTHETASE"/>
    <property type="match status" value="1"/>
</dbReference>
<proteinExistence type="inferred from homology"/>
<feature type="region of interest" description="Disordered" evidence="19">
    <location>
        <begin position="1"/>
        <end position="20"/>
    </location>
</feature>
<gene>
    <name evidence="22" type="ORF">DMN91_008105</name>
</gene>
<evidence type="ECO:0000259" key="21">
    <source>
        <dbReference type="PROSITE" id="PS50860"/>
    </source>
</evidence>
<comment type="domain">
    <text evidence="17">Consists of three domains; the N-terminal catalytic domain, the editing domain and the C-terminal C-Ala domain. The editing domain removes incorrectly charged amino acids, while the C-Ala domain, along with tRNA(Ala), serves as a bridge to cooperatively bring together the editing and aminoacylation centers thus stimulating deacylation of misacylated tRNAs.</text>
</comment>
<dbReference type="SUPFAM" id="SSF47616">
    <property type="entry name" value="GST C-terminal domain-like"/>
    <property type="match status" value="1"/>
</dbReference>
<dbReference type="CDD" id="cd00673">
    <property type="entry name" value="AlaRS_core"/>
    <property type="match status" value="1"/>
</dbReference>
<dbReference type="FunFam" id="3.10.310.40:FF:000002">
    <property type="entry name" value="alanine--tRNA ligase, cytoplasmic"/>
    <property type="match status" value="1"/>
</dbReference>
<comment type="function">
    <text evidence="17">Catalyzes the attachment of alanine to tRNA(Ala) in a two-step reaction: alanine is first activated by ATP to form Ala-AMP and then transferred to the acceptor end of tRNA(Ala). Also edits incorrectly charged tRNA(Ala) via its editing domain.</text>
</comment>
<dbReference type="InterPro" id="IPR018163">
    <property type="entry name" value="Thr/Ala-tRNA-synth_IIc_edit"/>
</dbReference>
<dbReference type="InterPro" id="IPR045864">
    <property type="entry name" value="aa-tRNA-synth_II/BPL/LPL"/>
</dbReference>
<feature type="coiled-coil region" evidence="18">
    <location>
        <begin position="400"/>
        <end position="461"/>
    </location>
</feature>
<evidence type="ECO:0000256" key="15">
    <source>
        <dbReference type="ARBA" id="ARBA00032577"/>
    </source>
</evidence>
<dbReference type="SUPFAM" id="SSF50447">
    <property type="entry name" value="Translation proteins"/>
    <property type="match status" value="1"/>
</dbReference>
<evidence type="ECO:0000256" key="17">
    <source>
        <dbReference type="HAMAP-Rule" id="MF_03133"/>
    </source>
</evidence>
<evidence type="ECO:0000256" key="6">
    <source>
        <dbReference type="ARBA" id="ARBA00022598"/>
    </source>
</evidence>